<evidence type="ECO:0000313" key="1">
    <source>
        <dbReference type="EMBL" id="MBC9982641.1"/>
    </source>
</evidence>
<name>A0ABR7UGD0_9BRAD</name>
<gene>
    <name evidence="1" type="ORF">HA482_30985</name>
</gene>
<protein>
    <submittedName>
        <fullName evidence="1">Uncharacterized protein</fullName>
    </submittedName>
</protein>
<dbReference type="Proteomes" id="UP000639516">
    <property type="component" value="Unassembled WGS sequence"/>
</dbReference>
<comment type="caution">
    <text evidence="1">The sequence shown here is derived from an EMBL/GenBank/DDBJ whole genome shotgun (WGS) entry which is preliminary data.</text>
</comment>
<evidence type="ECO:0000313" key="2">
    <source>
        <dbReference type="Proteomes" id="UP000639516"/>
    </source>
</evidence>
<sequence length="55" mass="5757">MTVAQLLDRLKGLPEDAVVLMESGDGLSRVSTLEFVADQGPGAPAEVILSPSMDE</sequence>
<proteinExistence type="predicted"/>
<keyword evidence="2" id="KW-1185">Reference proteome</keyword>
<dbReference type="RefSeq" id="WP_181769333.1">
    <property type="nucleotide sequence ID" value="NZ_JAANIH010000004.1"/>
</dbReference>
<reference evidence="1 2" key="1">
    <citation type="journal article" date="2020" name="Arch. Microbiol.">
        <title>Bradyrhizobium campsiandrae sp. nov., a nitrogen-fixing bacterial strain isolated from a native leguminous tree from the Amazon adapted to flooded conditions.</title>
        <authorList>
            <person name="Cabral Michel D."/>
            <person name="Martins da Costa E."/>
            <person name="Azarias Guimaraes A."/>
            <person name="Soares de Carvalho T."/>
            <person name="Santos de Castro Caputo P."/>
            <person name="Willems A."/>
            <person name="de Souza Moreira F.M."/>
        </authorList>
    </citation>
    <scope>NUCLEOTIDE SEQUENCE [LARGE SCALE GENOMIC DNA]</scope>
    <source>
        <strain evidence="2">INPA 384B</strain>
    </source>
</reference>
<organism evidence="1 2">
    <name type="scientific">Bradyrhizobium campsiandrae</name>
    <dbReference type="NCBI Taxonomy" id="1729892"/>
    <lineage>
        <taxon>Bacteria</taxon>
        <taxon>Pseudomonadati</taxon>
        <taxon>Pseudomonadota</taxon>
        <taxon>Alphaproteobacteria</taxon>
        <taxon>Hyphomicrobiales</taxon>
        <taxon>Nitrobacteraceae</taxon>
        <taxon>Bradyrhizobium</taxon>
    </lineage>
</organism>
<dbReference type="EMBL" id="JAATTO010000053">
    <property type="protein sequence ID" value="MBC9982641.1"/>
    <property type="molecule type" value="Genomic_DNA"/>
</dbReference>
<accession>A0ABR7UGD0</accession>